<sequence>MGAAGLGAAVADQWWRRKVESDPLFTPPNQDVADFADECRRHARVYIIGAKPGANRPELPLASINRQADSVLRLLGELNCVVPIRRGVAQLPGGLTADLRRGTEIENALAGAYVALGEASAIITRQVIAHHKVSELEHSHYSILRSITGLGARYPMEAELAGLAALLGVDPNREDGAVGGNRLWREIQVWWKHDADASDGDPAGEASNASTEPVAEMGSVR</sequence>
<proteinExistence type="predicted"/>
<gene>
    <name evidence="2" type="ORF">DVT68_17415</name>
</gene>
<accession>A0A370K3D1</accession>
<dbReference type="Proteomes" id="UP000254711">
    <property type="component" value="Unassembled WGS sequence"/>
</dbReference>
<evidence type="ECO:0000313" key="2">
    <source>
        <dbReference type="EMBL" id="RDI97151.1"/>
    </source>
</evidence>
<feature type="region of interest" description="Disordered" evidence="1">
    <location>
        <begin position="195"/>
        <end position="221"/>
    </location>
</feature>
<organism evidence="2 3">
    <name type="scientific">Dyella solisilvae</name>
    <dbReference type="NCBI Taxonomy" id="1920168"/>
    <lineage>
        <taxon>Bacteria</taxon>
        <taxon>Pseudomonadati</taxon>
        <taxon>Pseudomonadota</taxon>
        <taxon>Gammaproteobacteria</taxon>
        <taxon>Lysobacterales</taxon>
        <taxon>Rhodanobacteraceae</taxon>
        <taxon>Dyella</taxon>
    </lineage>
</organism>
<reference evidence="2 3" key="1">
    <citation type="submission" date="2018-07" db="EMBL/GenBank/DDBJ databases">
        <title>Dyella solisilvae sp. nov., isolated from the pine and broad-leaved mixed forest soil.</title>
        <authorList>
            <person name="Gao Z."/>
            <person name="Qiu L."/>
        </authorList>
    </citation>
    <scope>NUCLEOTIDE SEQUENCE [LARGE SCALE GENOMIC DNA]</scope>
    <source>
        <strain evidence="2 3">DHG54</strain>
    </source>
</reference>
<evidence type="ECO:0000256" key="1">
    <source>
        <dbReference type="SAM" id="MobiDB-lite"/>
    </source>
</evidence>
<comment type="caution">
    <text evidence="2">The sequence shown here is derived from an EMBL/GenBank/DDBJ whole genome shotgun (WGS) entry which is preliminary data.</text>
</comment>
<name>A0A370K3D1_9GAMM</name>
<protein>
    <submittedName>
        <fullName evidence="2">Uncharacterized protein</fullName>
    </submittedName>
</protein>
<dbReference type="AlphaFoldDB" id="A0A370K3D1"/>
<keyword evidence="3" id="KW-1185">Reference proteome</keyword>
<evidence type="ECO:0000313" key="3">
    <source>
        <dbReference type="Proteomes" id="UP000254711"/>
    </source>
</evidence>
<dbReference type="EMBL" id="QQSY01000006">
    <property type="protein sequence ID" value="RDI97151.1"/>
    <property type="molecule type" value="Genomic_DNA"/>
</dbReference>